<reference evidence="2" key="1">
    <citation type="submission" date="2021-11" db="EMBL/GenBank/DDBJ databases">
        <title>Streptomyces corallinus and Kineosporia corallina sp. nov., two new coral-derived marine actinobacteria.</title>
        <authorList>
            <person name="Buangrab K."/>
            <person name="Sutthacheep M."/>
            <person name="Yeemin T."/>
            <person name="Harunari E."/>
            <person name="Igarashi Y."/>
            <person name="Sripreechasak P."/>
            <person name="Kanchanasin P."/>
            <person name="Tanasupawat S."/>
            <person name="Phongsopitanun W."/>
        </authorList>
    </citation>
    <scope>NUCLEOTIDE SEQUENCE</scope>
    <source>
        <strain evidence="2">JCM 31032</strain>
    </source>
</reference>
<comment type="caution">
    <text evidence="2">The sequence shown here is derived from an EMBL/GenBank/DDBJ whole genome shotgun (WGS) entry which is preliminary data.</text>
</comment>
<feature type="region of interest" description="Disordered" evidence="1">
    <location>
        <begin position="123"/>
        <end position="142"/>
    </location>
</feature>
<name>A0A9X1N9E8_9ACTN</name>
<keyword evidence="3" id="KW-1185">Reference proteome</keyword>
<dbReference type="Proteomes" id="UP001138997">
    <property type="component" value="Unassembled WGS sequence"/>
</dbReference>
<accession>A0A9X1N9E8</accession>
<organism evidence="2 3">
    <name type="scientific">Kineosporia babensis</name>
    <dbReference type="NCBI Taxonomy" id="499548"/>
    <lineage>
        <taxon>Bacteria</taxon>
        <taxon>Bacillati</taxon>
        <taxon>Actinomycetota</taxon>
        <taxon>Actinomycetes</taxon>
        <taxon>Kineosporiales</taxon>
        <taxon>Kineosporiaceae</taxon>
        <taxon>Kineosporia</taxon>
    </lineage>
</organism>
<dbReference type="AlphaFoldDB" id="A0A9X1N9E8"/>
<evidence type="ECO:0000313" key="2">
    <source>
        <dbReference type="EMBL" id="MCD5309983.1"/>
    </source>
</evidence>
<sequence>MGTFREMFHASRADEFPSIHDKISFTPLPDKAEVLSYLRSGTEVFSMLSSDYEIVGRTRRLLGGDSVITDGQHLWRDDLVFYFDTHNVELPSGFLEFIRQRSYTVPDLEYDVLVEMAERAGELISPSATGPENSPERDSLAKAPASPFWGRMAQVRRNPRDHNSFQDAMEILFFAILTQGEPGHHSREAVQRMWRELHAFIHVNPQVMSSFLAWAENYTSGEYRDYWYRACYARSILDMVWENPLFADCREVALAPDYPEDIEDLMEQTAWGKEPLPAGWVPERVPASHWWWWAPERTGPNDPLRAGTDLATKSSANSARRLLLPFLQALSRGTLTPAQVNELIVRLGLEPIARTIGPGRSGSIAHCSFAVSEDSTLTVDLGRVGPDGWVMTLLFEGMMPAPGIASRYRARFRQLIEYFGLSLIEIDPPMQADEVHTVEPATPEPAPIGLSWELPYHRLADMWMHIGLTDDAPDEVKKVKLREVTRTPIWQVAPQTLRDEATAFLTED</sequence>
<evidence type="ECO:0000256" key="1">
    <source>
        <dbReference type="SAM" id="MobiDB-lite"/>
    </source>
</evidence>
<evidence type="ECO:0000313" key="3">
    <source>
        <dbReference type="Proteomes" id="UP001138997"/>
    </source>
</evidence>
<proteinExistence type="predicted"/>
<gene>
    <name evidence="2" type="ORF">LR394_03695</name>
</gene>
<dbReference type="EMBL" id="JAJOMB010000002">
    <property type="protein sequence ID" value="MCD5309983.1"/>
    <property type="molecule type" value="Genomic_DNA"/>
</dbReference>
<dbReference type="RefSeq" id="WP_231438912.1">
    <property type="nucleotide sequence ID" value="NZ_JAJOMB010000002.1"/>
</dbReference>
<protein>
    <submittedName>
        <fullName evidence="2">Uncharacterized protein</fullName>
    </submittedName>
</protein>